<evidence type="ECO:0000259" key="4">
    <source>
        <dbReference type="PROSITE" id="PS51898"/>
    </source>
</evidence>
<dbReference type="InterPro" id="IPR002104">
    <property type="entry name" value="Integrase_catalytic"/>
</dbReference>
<comment type="caution">
    <text evidence="5">The sequence shown here is derived from an EMBL/GenBank/DDBJ whole genome shotgun (WGS) entry which is preliminary data.</text>
</comment>
<gene>
    <name evidence="5" type="ORF">NO1_0257</name>
</gene>
<name>A0A388T829_TERA1</name>
<dbReference type="SUPFAM" id="SSF56349">
    <property type="entry name" value="DNA breaking-rejoining enzymes"/>
    <property type="match status" value="1"/>
</dbReference>
<protein>
    <submittedName>
        <fullName evidence="5">Phage integrase</fullName>
    </submittedName>
</protein>
<accession>A0A388T829</accession>
<dbReference type="PROSITE" id="PS51898">
    <property type="entry name" value="TYR_RECOMBINASE"/>
    <property type="match status" value="1"/>
</dbReference>
<evidence type="ECO:0000313" key="5">
    <source>
        <dbReference type="EMBL" id="GBR72778.1"/>
    </source>
</evidence>
<dbReference type="CDD" id="cd00397">
    <property type="entry name" value="DNA_BRE_C"/>
    <property type="match status" value="1"/>
</dbReference>
<reference evidence="5 6" key="1">
    <citation type="journal article" date="2019" name="ISME J.">
        <title>Genome analyses of uncultured TG2/ZB3 bacteria in 'Margulisbacteria' specifically attached to ectosymbiotic spirochetes of protists in the termite gut.</title>
        <authorList>
            <person name="Utami Y.D."/>
            <person name="Kuwahara H."/>
            <person name="Igai K."/>
            <person name="Murakami T."/>
            <person name="Sugaya K."/>
            <person name="Morikawa T."/>
            <person name="Nagura Y."/>
            <person name="Yuki M."/>
            <person name="Deevong P."/>
            <person name="Inoue T."/>
            <person name="Kihara K."/>
            <person name="Lo N."/>
            <person name="Yamada A."/>
            <person name="Ohkuma M."/>
            <person name="Hongoh Y."/>
        </authorList>
    </citation>
    <scope>NUCLEOTIDE SEQUENCE [LARGE SCALE GENOMIC DNA]</scope>
    <source>
        <strain evidence="5">NkOx7-01</strain>
    </source>
</reference>
<dbReference type="GO" id="GO:0006310">
    <property type="term" value="P:DNA recombination"/>
    <property type="evidence" value="ECO:0007669"/>
    <property type="project" value="UniProtKB-KW"/>
</dbReference>
<keyword evidence="2" id="KW-0238">DNA-binding</keyword>
<feature type="domain" description="Tyr recombinase" evidence="4">
    <location>
        <begin position="1"/>
        <end position="148"/>
    </location>
</feature>
<dbReference type="EMBL" id="BGZN01000002">
    <property type="protein sequence ID" value="GBR72778.1"/>
    <property type="molecule type" value="Genomic_DNA"/>
</dbReference>
<dbReference type="InterPro" id="IPR050090">
    <property type="entry name" value="Tyrosine_recombinase_XerCD"/>
</dbReference>
<dbReference type="AlphaFoldDB" id="A0A388T829"/>
<sequence length="153" mass="17824">MKICNETEIKKLFGDRKTPSETLYYMALCYYSALRVSEALQYDGSNIITGKGGHERFVYFSKEAEKYAADVNSKQLTRHAIYNRVYRASARALGYGISPHDLRRSRATVLYKKTHNISKIQMLLGHKDASTTFQYIIYEENDVEKTYRFCFSR</sequence>
<evidence type="ECO:0000256" key="1">
    <source>
        <dbReference type="ARBA" id="ARBA00008857"/>
    </source>
</evidence>
<dbReference type="GO" id="GO:0003677">
    <property type="term" value="F:DNA binding"/>
    <property type="evidence" value="ECO:0007669"/>
    <property type="project" value="UniProtKB-KW"/>
</dbReference>
<evidence type="ECO:0000313" key="6">
    <source>
        <dbReference type="Proteomes" id="UP000269352"/>
    </source>
</evidence>
<dbReference type="PANTHER" id="PTHR30349">
    <property type="entry name" value="PHAGE INTEGRASE-RELATED"/>
    <property type="match status" value="1"/>
</dbReference>
<organism evidence="5 6">
    <name type="scientific">Termititenax aidoneus</name>
    <dbReference type="NCBI Taxonomy" id="2218524"/>
    <lineage>
        <taxon>Bacteria</taxon>
        <taxon>Bacillati</taxon>
        <taxon>Candidatus Margulisiibacteriota</taxon>
        <taxon>Candidatus Termititenacia</taxon>
        <taxon>Candidatus Termititenacales</taxon>
        <taxon>Candidatus Termititenacaceae</taxon>
        <taxon>Candidatus Termititenax</taxon>
    </lineage>
</organism>
<keyword evidence="3" id="KW-0233">DNA recombination</keyword>
<dbReference type="GO" id="GO:0015074">
    <property type="term" value="P:DNA integration"/>
    <property type="evidence" value="ECO:0007669"/>
    <property type="project" value="InterPro"/>
</dbReference>
<evidence type="ECO:0000256" key="2">
    <source>
        <dbReference type="ARBA" id="ARBA00023125"/>
    </source>
</evidence>
<dbReference type="InterPro" id="IPR013762">
    <property type="entry name" value="Integrase-like_cat_sf"/>
</dbReference>
<dbReference type="PANTHER" id="PTHR30349:SF41">
    <property type="entry name" value="INTEGRASE_RECOMBINASE PROTEIN MJ0367-RELATED"/>
    <property type="match status" value="1"/>
</dbReference>
<dbReference type="InterPro" id="IPR011010">
    <property type="entry name" value="DNA_brk_join_enz"/>
</dbReference>
<dbReference type="Pfam" id="PF00589">
    <property type="entry name" value="Phage_integrase"/>
    <property type="match status" value="1"/>
</dbReference>
<proteinExistence type="inferred from homology"/>
<dbReference type="Gene3D" id="1.10.443.10">
    <property type="entry name" value="Intergrase catalytic core"/>
    <property type="match status" value="1"/>
</dbReference>
<comment type="similarity">
    <text evidence="1">Belongs to the 'phage' integrase family.</text>
</comment>
<dbReference type="Proteomes" id="UP000269352">
    <property type="component" value="Unassembled WGS sequence"/>
</dbReference>
<keyword evidence="6" id="KW-1185">Reference proteome</keyword>
<evidence type="ECO:0000256" key="3">
    <source>
        <dbReference type="ARBA" id="ARBA00023172"/>
    </source>
</evidence>